<proteinExistence type="predicted"/>
<evidence type="ECO:0000313" key="2">
    <source>
        <dbReference type="Proteomes" id="UP000091857"/>
    </source>
</evidence>
<reference evidence="2" key="1">
    <citation type="journal article" date="2016" name="Nat. Biotechnol.">
        <title>Sequencing wild and cultivated cassava and related species reveals extensive interspecific hybridization and genetic diversity.</title>
        <authorList>
            <person name="Bredeson J.V."/>
            <person name="Lyons J.B."/>
            <person name="Prochnik S.E."/>
            <person name="Wu G.A."/>
            <person name="Ha C.M."/>
            <person name="Edsinger-Gonzales E."/>
            <person name="Grimwood J."/>
            <person name="Schmutz J."/>
            <person name="Rabbi I.Y."/>
            <person name="Egesi C."/>
            <person name="Nauluvula P."/>
            <person name="Lebot V."/>
            <person name="Ndunguru J."/>
            <person name="Mkamilo G."/>
            <person name="Bart R.S."/>
            <person name="Setter T.L."/>
            <person name="Gleadow R.M."/>
            <person name="Kulakow P."/>
            <person name="Ferguson M.E."/>
            <person name="Rounsley S."/>
            <person name="Rokhsar D.S."/>
        </authorList>
    </citation>
    <scope>NUCLEOTIDE SEQUENCE [LARGE SCALE GENOMIC DNA]</scope>
    <source>
        <strain evidence="2">cv. AM560-2</strain>
    </source>
</reference>
<keyword evidence="2" id="KW-1185">Reference proteome</keyword>
<dbReference type="Proteomes" id="UP000091857">
    <property type="component" value="Chromosome 4"/>
</dbReference>
<protein>
    <submittedName>
        <fullName evidence="1">Uncharacterized protein</fullName>
    </submittedName>
</protein>
<gene>
    <name evidence="1" type="ORF">MANES_04G000450v8</name>
</gene>
<dbReference type="EMBL" id="CM004390">
    <property type="protein sequence ID" value="KAG8655073.1"/>
    <property type="molecule type" value="Genomic_DNA"/>
</dbReference>
<name>A0ACB7HTE2_MANES</name>
<organism evidence="1 2">
    <name type="scientific">Manihot esculenta</name>
    <name type="common">Cassava</name>
    <name type="synonym">Jatropha manihot</name>
    <dbReference type="NCBI Taxonomy" id="3983"/>
    <lineage>
        <taxon>Eukaryota</taxon>
        <taxon>Viridiplantae</taxon>
        <taxon>Streptophyta</taxon>
        <taxon>Embryophyta</taxon>
        <taxon>Tracheophyta</taxon>
        <taxon>Spermatophyta</taxon>
        <taxon>Magnoliopsida</taxon>
        <taxon>eudicotyledons</taxon>
        <taxon>Gunneridae</taxon>
        <taxon>Pentapetalae</taxon>
        <taxon>rosids</taxon>
        <taxon>fabids</taxon>
        <taxon>Malpighiales</taxon>
        <taxon>Euphorbiaceae</taxon>
        <taxon>Crotonoideae</taxon>
        <taxon>Manihoteae</taxon>
        <taxon>Manihot</taxon>
    </lineage>
</organism>
<evidence type="ECO:0000313" key="1">
    <source>
        <dbReference type="EMBL" id="KAG8655073.1"/>
    </source>
</evidence>
<sequence>MGSDQIFFNGSFLLGTYSDIWLERVPAFFGSARFKKGSITLGFHFWCLFWSCCSLVGKMWCASVFTISCEDIFSPLQWVQ</sequence>
<comment type="caution">
    <text evidence="1">The sequence shown here is derived from an EMBL/GenBank/DDBJ whole genome shotgun (WGS) entry which is preliminary data.</text>
</comment>
<accession>A0ACB7HTE2</accession>